<reference evidence="2" key="1">
    <citation type="journal article" date="2012" name="Science">
        <title>Fermentation, hydrogen, and sulfur metabolism in multiple uncultivated bacterial phyla.</title>
        <authorList>
            <person name="Wrighton K.C."/>
            <person name="Thomas B.C."/>
            <person name="Sharon I."/>
            <person name="Miller C.S."/>
            <person name="Castelle C.J."/>
            <person name="VerBerkmoes N.C."/>
            <person name="Wilkins M.J."/>
            <person name="Hettich R.L."/>
            <person name="Lipton M.S."/>
            <person name="Williams K.H."/>
            <person name="Long P.E."/>
            <person name="Banfield J.F."/>
        </authorList>
    </citation>
    <scope>NUCLEOTIDE SEQUENCE [LARGE SCALE GENOMIC DNA]</scope>
</reference>
<gene>
    <name evidence="2" type="ORF">ACD_2C00018G0005</name>
</gene>
<sequence length="644" mass="77155">MEKESRIASIKDKIDSEKNRLSPKIIPSSKSGRVSKAVAKHQEKYGYLLEMENQVKEAMEMLSASLEAQRRIADKNPMIQVISEPGNQRWKISRRYNYLQEIFCLAKDYREPKDGILNIEDENQLMKSMIIHAEFISDELLLELWLEDEGFLKLEYPEQLKRKLQHIDEIKWFFSETLPLQIGNWANDYTWRIMTAKKAKNPSYWKIILIQSVESWDETSRKQRKTLTFHDDIYTFQRSQKHTISSLNSKEKSLGKVLASLRKLRFQIGSKTFLESVSKNIEALDSYKSYHLKISASHLKKIKWADLKSDKENLEWAISRIDMKLKEIISQKSSIYKHSENIWETIRNFEEDWKNFYKNFKNILKKFNNAKIDDIVEAFWRLDADFKKSFPERISSILNDTNDAISIINLVDYDEEAKVMAYLWALEDSAHGRATDSREYQEHQYFEAMKQKKVYFWAMKSEKLKELDFIKESWTSFKEFEDNGNFNMLLSIIDTYLKSRPEFCINPFARIYERVWSEYFKIGIFKTKKDMIWIIKSILTINLLLKEQWFLIFMSKLEWNLDASKMERSDYSRDIIWWRINKNLGEMTKKDFLAKYNFPKDSTVNKRFEDHIRILLRLKKLFAQKEYGEMEIIVTGARRWFYLK</sequence>
<feature type="compositionally biased region" description="Basic and acidic residues" evidence="1">
    <location>
        <begin position="1"/>
        <end position="20"/>
    </location>
</feature>
<proteinExistence type="predicted"/>
<protein>
    <submittedName>
        <fullName evidence="2">Uncharacterized protein</fullName>
    </submittedName>
</protein>
<dbReference type="EMBL" id="AMFJ01000018">
    <property type="protein sequence ID" value="EKE30242.1"/>
    <property type="molecule type" value="Genomic_DNA"/>
</dbReference>
<name>K2G7B1_9BACT</name>
<feature type="region of interest" description="Disordered" evidence="1">
    <location>
        <begin position="1"/>
        <end position="22"/>
    </location>
</feature>
<accession>K2G7B1</accession>
<organism evidence="2">
    <name type="scientific">uncultured bacterium</name>
    <name type="common">gcode 4</name>
    <dbReference type="NCBI Taxonomy" id="1234023"/>
    <lineage>
        <taxon>Bacteria</taxon>
        <taxon>environmental samples</taxon>
    </lineage>
</organism>
<evidence type="ECO:0000256" key="1">
    <source>
        <dbReference type="SAM" id="MobiDB-lite"/>
    </source>
</evidence>
<evidence type="ECO:0000313" key="2">
    <source>
        <dbReference type="EMBL" id="EKE30242.1"/>
    </source>
</evidence>
<comment type="caution">
    <text evidence="2">The sequence shown here is derived from an EMBL/GenBank/DDBJ whole genome shotgun (WGS) entry which is preliminary data.</text>
</comment>
<dbReference type="AlphaFoldDB" id="K2G7B1"/>